<dbReference type="SUPFAM" id="SSF52540">
    <property type="entry name" value="P-loop containing nucleoside triphosphate hydrolases"/>
    <property type="match status" value="1"/>
</dbReference>
<dbReference type="InterPro" id="IPR036640">
    <property type="entry name" value="ABC1_TM_sf"/>
</dbReference>
<keyword evidence="3" id="KW-1003">Cell membrane</keyword>
<dbReference type="SUPFAM" id="SSF90123">
    <property type="entry name" value="ABC transporter transmembrane region"/>
    <property type="match status" value="1"/>
</dbReference>
<dbReference type="InterPro" id="IPR017871">
    <property type="entry name" value="ABC_transporter-like_CS"/>
</dbReference>
<evidence type="ECO:0000256" key="8">
    <source>
        <dbReference type="ARBA" id="ARBA00023136"/>
    </source>
</evidence>
<dbReference type="CDD" id="cd18548">
    <property type="entry name" value="ABC_6TM_Tm287_like"/>
    <property type="match status" value="1"/>
</dbReference>
<feature type="transmembrane region" description="Helical" evidence="9">
    <location>
        <begin position="415"/>
        <end position="439"/>
    </location>
</feature>
<keyword evidence="8 9" id="KW-0472">Membrane</keyword>
<proteinExistence type="predicted"/>
<dbReference type="InterPro" id="IPR011527">
    <property type="entry name" value="ABC1_TM_dom"/>
</dbReference>
<dbReference type="GO" id="GO:0140359">
    <property type="term" value="F:ABC-type transporter activity"/>
    <property type="evidence" value="ECO:0007669"/>
    <property type="project" value="InterPro"/>
</dbReference>
<dbReference type="InterPro" id="IPR027417">
    <property type="entry name" value="P-loop_NTPase"/>
</dbReference>
<organism evidence="12 13">
    <name type="scientific">Parvibacter caecicola</name>
    <dbReference type="NCBI Taxonomy" id="747645"/>
    <lineage>
        <taxon>Bacteria</taxon>
        <taxon>Bacillati</taxon>
        <taxon>Actinomycetota</taxon>
        <taxon>Coriobacteriia</taxon>
        <taxon>Coriobacteriales</taxon>
        <taxon>Coriobacteriaceae</taxon>
        <taxon>Parvibacter</taxon>
    </lineage>
</organism>
<dbReference type="GO" id="GO:0016887">
    <property type="term" value="F:ATP hydrolysis activity"/>
    <property type="evidence" value="ECO:0007669"/>
    <property type="project" value="InterPro"/>
</dbReference>
<keyword evidence="6 12" id="KW-0067">ATP-binding</keyword>
<evidence type="ECO:0000313" key="12">
    <source>
        <dbReference type="EMBL" id="TJW11231.1"/>
    </source>
</evidence>
<dbReference type="OrthoDB" id="9806127at2"/>
<feature type="transmembrane region" description="Helical" evidence="9">
    <location>
        <begin position="305"/>
        <end position="325"/>
    </location>
</feature>
<dbReference type="Pfam" id="PF00005">
    <property type="entry name" value="ABC_tran"/>
    <property type="match status" value="1"/>
</dbReference>
<dbReference type="AlphaFoldDB" id="A0A4T9T8Q4"/>
<feature type="domain" description="ABC transmembrane type-1" evidence="11">
    <location>
        <begin position="224"/>
        <end position="478"/>
    </location>
</feature>
<dbReference type="InterPro" id="IPR003593">
    <property type="entry name" value="AAA+_ATPase"/>
</dbReference>
<dbReference type="PANTHER" id="PTHR24221:SF276">
    <property type="entry name" value="ABC TRANSPORTER, ATP-BINDING_PERMEASE PROTEIN"/>
    <property type="match status" value="1"/>
</dbReference>
<keyword evidence="7 9" id="KW-1133">Transmembrane helix</keyword>
<keyword evidence="13" id="KW-1185">Reference proteome</keyword>
<dbReference type="GO" id="GO:0005524">
    <property type="term" value="F:ATP binding"/>
    <property type="evidence" value="ECO:0007669"/>
    <property type="project" value="UniProtKB-KW"/>
</dbReference>
<evidence type="ECO:0000259" key="10">
    <source>
        <dbReference type="PROSITE" id="PS50893"/>
    </source>
</evidence>
<evidence type="ECO:0000256" key="7">
    <source>
        <dbReference type="ARBA" id="ARBA00022989"/>
    </source>
</evidence>
<comment type="subcellular location">
    <subcellularLocation>
        <location evidence="1">Cell membrane</location>
        <topology evidence="1">Multi-pass membrane protein</topology>
    </subcellularLocation>
</comment>
<dbReference type="Gene3D" id="3.40.50.300">
    <property type="entry name" value="P-loop containing nucleotide triphosphate hydrolases"/>
    <property type="match status" value="1"/>
</dbReference>
<dbReference type="InterPro" id="IPR003439">
    <property type="entry name" value="ABC_transporter-like_ATP-bd"/>
</dbReference>
<name>A0A4T9T8Q4_9ACTN</name>
<sequence length="788" mass="85012">MKLLRFFKGHALAVAICALLLVVQANLELSLPNYMSNIVDVGLQQGGIDSPVPETIRESELANLQMFMTEADANTVQEAYGQEKDGVLTYEGTAEEGQASGRIGEIMTLPECVVLSLEEGISPNQLAHTDLSTALSEDDLAKLAATPDGATAAAQLQQALAAHDGKLTLEAVRILYDNGLVTRDQLISAANAMNDALGEVGGQMLAQRAISFVQREYEAQGISLTDVQNQYLGHMALIMFALCLGTLVTTVAVGFVASRTAARIARDTRKTLFSRVMNFSPTEVGRFSQASLITRSTNDVQQIQMVCVMLLRMIMLAPIMGIVAFIQVTATHSGMEWIIGVALLAIFAVLGILLGTTMPKFKRMQSLVDRLNLVSRDMLDGLMPIRAFGRERYELRRFDTASTNLMKTQLFVNRAMAFMMPVIMLVMNLVTLLIVWVGAQGVDVGTLQVGTMMAFITYTMQIVMSFMVLGMVAVMLPRAQVAAERVTEVIDCPLSIESPAAPEAPAAGSPRGVVEFRDVTFRYPDAERPVVRNVSFCTEVGKTLGIIGSTGSGKSTLVKLIPRLYDATEGNVLIDGTDVRTMELADVRRRIGYVPQQGFLFSGTIESNIKFANEAIDDGQMRHAAEVAQAMEFIEKEPDGFETPIAQKGANVSGGQRQRLSIARALAAQPEILVFDDSFSALDYATDARLREALRKGAGNAAVVIVAQRVATIMQADEILVLEAGNVVGRGTHRQLLDSCETYREIALSQLSAAELGLPEEATTEAVRAEAAEAVAGPASAQEGGDAR</sequence>
<feature type="transmembrane region" description="Helical" evidence="9">
    <location>
        <begin position="451"/>
        <end position="476"/>
    </location>
</feature>
<dbReference type="PROSITE" id="PS00211">
    <property type="entry name" value="ABC_TRANSPORTER_1"/>
    <property type="match status" value="1"/>
</dbReference>
<dbReference type="RefSeq" id="WP_136845439.1">
    <property type="nucleotide sequence ID" value="NZ_SSTM01000002.1"/>
</dbReference>
<reference evidence="12 13" key="1">
    <citation type="submission" date="2019-04" db="EMBL/GenBank/DDBJ databases">
        <title>Microbes associate with the intestines of laboratory mice.</title>
        <authorList>
            <person name="Navarre W."/>
            <person name="Wong E."/>
            <person name="Huang K.C."/>
            <person name="Tropini C."/>
            <person name="Ng K."/>
            <person name="Yu B."/>
        </authorList>
    </citation>
    <scope>NUCLEOTIDE SEQUENCE [LARGE SCALE GENOMIC DNA]</scope>
    <source>
        <strain evidence="12 13">NM48_B13</strain>
    </source>
</reference>
<evidence type="ECO:0000256" key="2">
    <source>
        <dbReference type="ARBA" id="ARBA00022448"/>
    </source>
</evidence>
<evidence type="ECO:0000313" key="13">
    <source>
        <dbReference type="Proteomes" id="UP000309454"/>
    </source>
</evidence>
<dbReference type="Gene3D" id="1.20.1560.10">
    <property type="entry name" value="ABC transporter type 1, transmembrane domain"/>
    <property type="match status" value="1"/>
</dbReference>
<dbReference type="EMBL" id="SSTM01000002">
    <property type="protein sequence ID" value="TJW11231.1"/>
    <property type="molecule type" value="Genomic_DNA"/>
</dbReference>
<evidence type="ECO:0000256" key="3">
    <source>
        <dbReference type="ARBA" id="ARBA00022475"/>
    </source>
</evidence>
<evidence type="ECO:0000256" key="9">
    <source>
        <dbReference type="SAM" id="Phobius"/>
    </source>
</evidence>
<dbReference type="SMART" id="SM00382">
    <property type="entry name" value="AAA"/>
    <property type="match status" value="1"/>
</dbReference>
<evidence type="ECO:0000256" key="5">
    <source>
        <dbReference type="ARBA" id="ARBA00022741"/>
    </source>
</evidence>
<dbReference type="PANTHER" id="PTHR24221">
    <property type="entry name" value="ATP-BINDING CASSETTE SUB-FAMILY B"/>
    <property type="match status" value="1"/>
</dbReference>
<dbReference type="PROSITE" id="PS50893">
    <property type="entry name" value="ABC_TRANSPORTER_2"/>
    <property type="match status" value="1"/>
</dbReference>
<comment type="caution">
    <text evidence="12">The sequence shown here is derived from an EMBL/GenBank/DDBJ whole genome shotgun (WGS) entry which is preliminary data.</text>
</comment>
<evidence type="ECO:0000256" key="1">
    <source>
        <dbReference type="ARBA" id="ARBA00004651"/>
    </source>
</evidence>
<dbReference type="Pfam" id="PF00664">
    <property type="entry name" value="ABC_membrane"/>
    <property type="match status" value="1"/>
</dbReference>
<keyword evidence="5" id="KW-0547">Nucleotide-binding</keyword>
<evidence type="ECO:0000256" key="4">
    <source>
        <dbReference type="ARBA" id="ARBA00022692"/>
    </source>
</evidence>
<dbReference type="Proteomes" id="UP000309454">
    <property type="component" value="Unassembled WGS sequence"/>
</dbReference>
<evidence type="ECO:0000259" key="11">
    <source>
        <dbReference type="PROSITE" id="PS50929"/>
    </source>
</evidence>
<dbReference type="FunFam" id="3.40.50.300:FF:000854">
    <property type="entry name" value="Multidrug ABC transporter ATP-binding protein"/>
    <property type="match status" value="1"/>
</dbReference>
<evidence type="ECO:0000256" key="6">
    <source>
        <dbReference type="ARBA" id="ARBA00022840"/>
    </source>
</evidence>
<feature type="domain" description="ABC transporter" evidence="10">
    <location>
        <begin position="514"/>
        <end position="749"/>
    </location>
</feature>
<keyword evidence="2" id="KW-0813">Transport</keyword>
<gene>
    <name evidence="12" type="ORF">E5982_03165</name>
</gene>
<dbReference type="PROSITE" id="PS50929">
    <property type="entry name" value="ABC_TM1F"/>
    <property type="match status" value="1"/>
</dbReference>
<keyword evidence="4 9" id="KW-0812">Transmembrane</keyword>
<feature type="transmembrane region" description="Helical" evidence="9">
    <location>
        <begin position="231"/>
        <end position="257"/>
    </location>
</feature>
<feature type="transmembrane region" description="Helical" evidence="9">
    <location>
        <begin position="337"/>
        <end position="356"/>
    </location>
</feature>
<dbReference type="InterPro" id="IPR039421">
    <property type="entry name" value="Type_1_exporter"/>
</dbReference>
<protein>
    <submittedName>
        <fullName evidence="12">ABC transporter ATP-binding protein</fullName>
    </submittedName>
</protein>
<dbReference type="GO" id="GO:0005886">
    <property type="term" value="C:plasma membrane"/>
    <property type="evidence" value="ECO:0007669"/>
    <property type="project" value="UniProtKB-SubCell"/>
</dbReference>
<accession>A0A4T9T8Q4</accession>